<dbReference type="Proteomes" id="UP000268070">
    <property type="component" value="Chromosome"/>
</dbReference>
<dbReference type="Pfam" id="PF05284">
    <property type="entry name" value="DUF736"/>
    <property type="match status" value="1"/>
</dbReference>
<evidence type="ECO:0000313" key="2">
    <source>
        <dbReference type="Proteomes" id="UP000268070"/>
    </source>
</evidence>
<sequence>MAHIGTFTQQDEGYTGTIRTLTLNAKVKLVPVDKDNDKAPDYRLLAGTYELGAAWKKISNNDRPYLSVTIDDPAFATTVYARLVEAEDGNHHLHWSRPKAN</sequence>
<accession>A0A3G2HTK7</accession>
<dbReference type="KEGG" id="aaqu:D3M96_05735"/>
<name>A0A3G2HTK7_9BURK</name>
<dbReference type="OrthoDB" id="9800788at2"/>
<dbReference type="AlphaFoldDB" id="A0A3G2HTK7"/>
<dbReference type="InterPro" id="IPR007948">
    <property type="entry name" value="DUF736"/>
</dbReference>
<gene>
    <name evidence="1" type="ORF">D3M96_05735</name>
</gene>
<protein>
    <submittedName>
        <fullName evidence="1">DUF736 domain-containing protein</fullName>
    </submittedName>
</protein>
<dbReference type="EMBL" id="CP032153">
    <property type="protein sequence ID" value="AYN20078.1"/>
    <property type="molecule type" value="Genomic_DNA"/>
</dbReference>
<reference evidence="1 2" key="1">
    <citation type="submission" date="2018-09" db="EMBL/GenBank/DDBJ databases">
        <title>Complete genome sequence of the hydrocarbonoclastic bacterium Alcaligenes aquatilis QD168, isolated from a crude-oil polluted marine sediment of Central Chile.</title>
        <authorList>
            <person name="Duran R.E."/>
            <person name="Barra B."/>
            <person name="Salva-Serra F."/>
            <person name="Mendez V."/>
            <person name="Moore E.R.B."/>
            <person name="Seeger M."/>
        </authorList>
    </citation>
    <scope>NUCLEOTIDE SEQUENCE [LARGE SCALE GENOMIC DNA]</scope>
    <source>
        <strain evidence="1 2">QD168</strain>
    </source>
</reference>
<dbReference type="RefSeq" id="WP_121738327.1">
    <property type="nucleotide sequence ID" value="NZ_CP032153.1"/>
</dbReference>
<proteinExistence type="predicted"/>
<evidence type="ECO:0000313" key="1">
    <source>
        <dbReference type="EMBL" id="AYN20078.1"/>
    </source>
</evidence>
<organism evidence="1 2">
    <name type="scientific">Alcaligenes aquatilis</name>
    <dbReference type="NCBI Taxonomy" id="323284"/>
    <lineage>
        <taxon>Bacteria</taxon>
        <taxon>Pseudomonadati</taxon>
        <taxon>Pseudomonadota</taxon>
        <taxon>Betaproteobacteria</taxon>
        <taxon>Burkholderiales</taxon>
        <taxon>Alcaligenaceae</taxon>
        <taxon>Alcaligenes</taxon>
    </lineage>
</organism>